<gene>
    <name evidence="1" type="ORF">RUN39_v1_1960005</name>
</gene>
<evidence type="ECO:0008006" key="2">
    <source>
        <dbReference type="Google" id="ProtNLM"/>
    </source>
</evidence>
<organism evidence="1">
    <name type="scientific">Ralstonia solanacearum</name>
    <name type="common">Pseudomonas solanacearum</name>
    <dbReference type="NCBI Taxonomy" id="305"/>
    <lineage>
        <taxon>Bacteria</taxon>
        <taxon>Pseudomonadati</taxon>
        <taxon>Pseudomonadota</taxon>
        <taxon>Betaproteobacteria</taxon>
        <taxon>Burkholderiales</taxon>
        <taxon>Burkholderiaceae</taxon>
        <taxon>Ralstonia</taxon>
        <taxon>Ralstonia solanacearum species complex</taxon>
    </lineage>
</organism>
<dbReference type="AlphaFoldDB" id="A0A0S4U1Q7"/>
<name>A0A0S4U1Q7_RALSL</name>
<sequence length="53" mass="5872">MQLLLTGYAAPPVPVQVIYVANRLLPKRATVFMDFIAEAFSKVPALNARNELL</sequence>
<accession>A0A0S4U1Q7</accession>
<evidence type="ECO:0000313" key="1">
    <source>
        <dbReference type="EMBL" id="CUV15665.1"/>
    </source>
</evidence>
<dbReference type="EMBL" id="LN899819">
    <property type="protein sequence ID" value="CUV15665.1"/>
    <property type="molecule type" value="Genomic_DNA"/>
</dbReference>
<reference evidence="1" key="1">
    <citation type="submission" date="2015-10" db="EMBL/GenBank/DDBJ databases">
        <authorList>
            <person name="Gilbert D.G."/>
        </authorList>
    </citation>
    <scope>NUCLEOTIDE SEQUENCE</scope>
    <source>
        <strain evidence="1">Phyl III-seqv23</strain>
    </source>
</reference>
<protein>
    <recommendedName>
        <fullName evidence="2">LysR family transcriptional regulator</fullName>
    </recommendedName>
</protein>
<proteinExistence type="predicted"/>